<dbReference type="Proteomes" id="UP000265540">
    <property type="component" value="Unassembled WGS sequence"/>
</dbReference>
<reference evidence="2 3" key="1">
    <citation type="journal article" date="2017" name="ISME J.">
        <title>Energy and carbon metabolisms in a deep terrestrial subsurface fluid microbial community.</title>
        <authorList>
            <person name="Momper L."/>
            <person name="Jungbluth S.P."/>
            <person name="Lee M.D."/>
            <person name="Amend J.P."/>
        </authorList>
    </citation>
    <scope>NUCLEOTIDE SEQUENCE [LARGE SCALE GENOMIC DNA]</scope>
    <source>
        <strain evidence="2">SURF_46</strain>
    </source>
</reference>
<evidence type="ECO:0000313" key="2">
    <source>
        <dbReference type="EMBL" id="RJR28259.1"/>
    </source>
</evidence>
<dbReference type="AlphaFoldDB" id="A0A3A4ZGP2"/>
<keyword evidence="1" id="KW-0812">Transmembrane</keyword>
<protein>
    <submittedName>
        <fullName evidence="2">Uncharacterized protein</fullName>
    </submittedName>
</protein>
<name>A0A3A4ZGP2_UNCKA</name>
<keyword evidence="1" id="KW-0472">Membrane</keyword>
<proteinExistence type="predicted"/>
<comment type="caution">
    <text evidence="2">The sequence shown here is derived from an EMBL/GenBank/DDBJ whole genome shotgun (WGS) entry which is preliminary data.</text>
</comment>
<dbReference type="EMBL" id="QZJF01000002">
    <property type="protein sequence ID" value="RJR28259.1"/>
    <property type="molecule type" value="Genomic_DNA"/>
</dbReference>
<accession>A0A3A4ZGP2</accession>
<organism evidence="2 3">
    <name type="scientific">candidate division WWE3 bacterium</name>
    <dbReference type="NCBI Taxonomy" id="2053526"/>
    <lineage>
        <taxon>Bacteria</taxon>
        <taxon>Katanobacteria</taxon>
    </lineage>
</organism>
<feature type="transmembrane region" description="Helical" evidence="1">
    <location>
        <begin position="126"/>
        <end position="145"/>
    </location>
</feature>
<evidence type="ECO:0000256" key="1">
    <source>
        <dbReference type="SAM" id="Phobius"/>
    </source>
</evidence>
<keyword evidence="1" id="KW-1133">Transmembrane helix</keyword>
<evidence type="ECO:0000313" key="3">
    <source>
        <dbReference type="Proteomes" id="UP000265540"/>
    </source>
</evidence>
<gene>
    <name evidence="2" type="ORF">C4561_00150</name>
</gene>
<sequence>MKKVFDSSTASKISVFGLIFALTIAPVFAEAPDLVGVFGKVTGPGGNVSGADVEVICGDLSDNTTTNGGGSYYVTFNQTELCHEGTIVTVNASKEGLSGSNTSAVAEDPRKAKVDVFISANEVPEFGLITGAVAGLASAGSYLALKRRSKKA</sequence>